<keyword evidence="2" id="KW-1185">Reference proteome</keyword>
<dbReference type="HOGENOM" id="CLU_2743544_0_0_1"/>
<reference evidence="1" key="2">
    <citation type="submission" date="2015-03" db="UniProtKB">
        <authorList>
            <consortium name="EnsemblPlants"/>
        </authorList>
    </citation>
    <scope>IDENTIFICATION</scope>
</reference>
<sequence length="71" mass="8225">MSSEMLWKDVRLPTVLWGKFASDVTNAIQLRSEERVILVLRFAKIKVWKEQRSVVSNAYNVSDVQLNPMMA</sequence>
<organism evidence="1 2">
    <name type="scientific">Brassica oleracea var. oleracea</name>
    <dbReference type="NCBI Taxonomy" id="109376"/>
    <lineage>
        <taxon>Eukaryota</taxon>
        <taxon>Viridiplantae</taxon>
        <taxon>Streptophyta</taxon>
        <taxon>Embryophyta</taxon>
        <taxon>Tracheophyta</taxon>
        <taxon>Spermatophyta</taxon>
        <taxon>Magnoliopsida</taxon>
        <taxon>eudicotyledons</taxon>
        <taxon>Gunneridae</taxon>
        <taxon>Pentapetalae</taxon>
        <taxon>rosids</taxon>
        <taxon>malvids</taxon>
        <taxon>Brassicales</taxon>
        <taxon>Brassicaceae</taxon>
        <taxon>Brassiceae</taxon>
        <taxon>Brassica</taxon>
    </lineage>
</organism>
<name>A0A0D3CG73_BRAOL</name>
<dbReference type="Proteomes" id="UP000032141">
    <property type="component" value="Chromosome C5"/>
</dbReference>
<evidence type="ECO:0000313" key="2">
    <source>
        <dbReference type="Proteomes" id="UP000032141"/>
    </source>
</evidence>
<reference evidence="1 2" key="1">
    <citation type="journal article" date="2014" name="Genome Biol.">
        <title>Transcriptome and methylome profiling reveals relics of genome dominance in the mesopolyploid Brassica oleracea.</title>
        <authorList>
            <person name="Parkin I.A."/>
            <person name="Koh C."/>
            <person name="Tang H."/>
            <person name="Robinson S.J."/>
            <person name="Kagale S."/>
            <person name="Clarke W.E."/>
            <person name="Town C.D."/>
            <person name="Nixon J."/>
            <person name="Krishnakumar V."/>
            <person name="Bidwell S.L."/>
            <person name="Denoeud F."/>
            <person name="Belcram H."/>
            <person name="Links M.G."/>
            <person name="Just J."/>
            <person name="Clarke C."/>
            <person name="Bender T."/>
            <person name="Huebert T."/>
            <person name="Mason A.S."/>
            <person name="Pires J.C."/>
            <person name="Barker G."/>
            <person name="Moore J."/>
            <person name="Walley P.G."/>
            <person name="Manoli S."/>
            <person name="Batley J."/>
            <person name="Edwards D."/>
            <person name="Nelson M.N."/>
            <person name="Wang X."/>
            <person name="Paterson A.H."/>
            <person name="King G."/>
            <person name="Bancroft I."/>
            <person name="Chalhoub B."/>
            <person name="Sharpe A.G."/>
        </authorList>
    </citation>
    <scope>NUCLEOTIDE SEQUENCE</scope>
    <source>
        <strain evidence="1 2">cv. TO1000</strain>
    </source>
</reference>
<dbReference type="EnsemblPlants" id="Bo5g082460.1">
    <property type="protein sequence ID" value="Bo5g082460.1"/>
    <property type="gene ID" value="Bo5g082460"/>
</dbReference>
<dbReference type="InterPro" id="IPR012340">
    <property type="entry name" value="NA-bd_OB-fold"/>
</dbReference>
<protein>
    <submittedName>
        <fullName evidence="1">Uncharacterized protein</fullName>
    </submittedName>
</protein>
<dbReference type="Gramene" id="Bo5g082460.1">
    <property type="protein sequence ID" value="Bo5g082460.1"/>
    <property type="gene ID" value="Bo5g082460"/>
</dbReference>
<evidence type="ECO:0000313" key="1">
    <source>
        <dbReference type="EnsemblPlants" id="Bo5g082460.1"/>
    </source>
</evidence>
<dbReference type="AlphaFoldDB" id="A0A0D3CG73"/>
<accession>A0A0D3CG73</accession>
<proteinExistence type="predicted"/>
<dbReference type="Gene3D" id="2.40.50.140">
    <property type="entry name" value="Nucleic acid-binding proteins"/>
    <property type="match status" value="1"/>
</dbReference>
<dbReference type="eggNOG" id="KOG0851">
    <property type="taxonomic scope" value="Eukaryota"/>
</dbReference>